<protein>
    <submittedName>
        <fullName evidence="2">NDP-hexose 2,3-dehydratase family protein</fullName>
    </submittedName>
</protein>
<evidence type="ECO:0000259" key="1">
    <source>
        <dbReference type="Pfam" id="PF03559"/>
    </source>
</evidence>
<evidence type="ECO:0000313" key="2">
    <source>
        <dbReference type="EMBL" id="MFI7443472.1"/>
    </source>
</evidence>
<evidence type="ECO:0000313" key="3">
    <source>
        <dbReference type="Proteomes" id="UP001612928"/>
    </source>
</evidence>
<dbReference type="InterPro" id="IPR005212">
    <property type="entry name" value="EvaA-like"/>
</dbReference>
<reference evidence="2 3" key="1">
    <citation type="submission" date="2024-10" db="EMBL/GenBank/DDBJ databases">
        <title>The Natural Products Discovery Center: Release of the First 8490 Sequenced Strains for Exploring Actinobacteria Biosynthetic Diversity.</title>
        <authorList>
            <person name="Kalkreuter E."/>
            <person name="Kautsar S.A."/>
            <person name="Yang D."/>
            <person name="Bader C.D."/>
            <person name="Teijaro C.N."/>
            <person name="Fluegel L."/>
            <person name="Davis C.M."/>
            <person name="Simpson J.R."/>
            <person name="Lauterbach L."/>
            <person name="Steele A.D."/>
            <person name="Gui C."/>
            <person name="Meng S."/>
            <person name="Li G."/>
            <person name="Viehrig K."/>
            <person name="Ye F."/>
            <person name="Su P."/>
            <person name="Kiefer A.F."/>
            <person name="Nichols A."/>
            <person name="Cepeda A.J."/>
            <person name="Yan W."/>
            <person name="Fan B."/>
            <person name="Jiang Y."/>
            <person name="Adhikari A."/>
            <person name="Zheng C.-J."/>
            <person name="Schuster L."/>
            <person name="Cowan T.M."/>
            <person name="Smanski M.J."/>
            <person name="Chevrette M.G."/>
            <person name="De Carvalho L.P.S."/>
            <person name="Shen B."/>
        </authorList>
    </citation>
    <scope>NUCLEOTIDE SEQUENCE [LARGE SCALE GENOMIC DNA]</scope>
    <source>
        <strain evidence="2 3">NPDC049503</strain>
    </source>
</reference>
<dbReference type="Pfam" id="PF03559">
    <property type="entry name" value="Hexose_dehydrat"/>
    <property type="match status" value="2"/>
</dbReference>
<keyword evidence="3" id="KW-1185">Reference proteome</keyword>
<organism evidence="2 3">
    <name type="scientific">Nonomuraea indica</name>
    <dbReference type="NCBI Taxonomy" id="1581193"/>
    <lineage>
        <taxon>Bacteria</taxon>
        <taxon>Bacillati</taxon>
        <taxon>Actinomycetota</taxon>
        <taxon>Actinomycetes</taxon>
        <taxon>Streptosporangiales</taxon>
        <taxon>Streptosporangiaceae</taxon>
        <taxon>Nonomuraea</taxon>
    </lineage>
</organism>
<gene>
    <name evidence="2" type="ORF">ACIBP5_26175</name>
</gene>
<name>A0ABW8AAF2_9ACTN</name>
<comment type="caution">
    <text evidence="2">The sequence shown here is derived from an EMBL/GenBank/DDBJ whole genome shotgun (WGS) entry which is preliminary data.</text>
</comment>
<dbReference type="Gene3D" id="3.90.79.40">
    <property type="entry name" value="EvaA sugar 2,3-dehydratase subunit"/>
    <property type="match status" value="2"/>
</dbReference>
<dbReference type="RefSeq" id="WP_397023641.1">
    <property type="nucleotide sequence ID" value="NZ_JBITMB010000006.1"/>
</dbReference>
<accession>A0ABW8AAF2</accession>
<feature type="domain" description="dTDP-4-dehydro-6-deoxy-alpha-D-glucopyranose 2,3-dehydratase" evidence="1">
    <location>
        <begin position="268"/>
        <end position="470"/>
    </location>
</feature>
<dbReference type="EMBL" id="JBITMB010000006">
    <property type="protein sequence ID" value="MFI7443472.1"/>
    <property type="molecule type" value="Genomic_DNA"/>
</dbReference>
<proteinExistence type="predicted"/>
<sequence>MNSAKTATTAPGAAETFTITADGGGRPVTSDERFREWWAGLPRSDRFEVTPVPFGELTQWRFEPGTGNLVHDSGRFFSIEGARVLDGDEARTQPIINQAEIGILGILLKEFDGVPHCLMQAKFEPGNVNLRQLSPTVQATRSNYTRVHRGNDTPYVEYFRDAGRDRVPVDVLQSEQGAWFWRKRNRNIVVRADGDVPPHEDFCWLALDQLRRLLREDNLVNMDARTVLACMPIGRPPVSAAADPFQEALLRSYEHGSWGPDPGALHTTQEIVSWFTDAKSRCEWNSRLVPLAAVEGWTRTEDEIVDDAREDFRIMGVRVSAHNREVARWTQPLLATRAPGLAVFLARPINGVLHLLVQGKPEVGLLDVVEMAPTVQLPPNADAAADAAADPFVAEVVAGTIGRVRHDVLLSEEGGRFYHAQTRYRIVEVGDDFPVDVPQDFCWMTVRQLMELLRHGHYLNIQARSLLACVHALW</sequence>
<feature type="domain" description="dTDP-4-dehydro-6-deoxy-alpha-D-glucopyranose 2,3-dehydratase" evidence="1">
    <location>
        <begin position="32"/>
        <end position="231"/>
    </location>
</feature>
<dbReference type="Proteomes" id="UP001612928">
    <property type="component" value="Unassembled WGS sequence"/>
</dbReference>
<dbReference type="InterPro" id="IPR038153">
    <property type="entry name" value="EvaA-like_sf"/>
</dbReference>